<evidence type="ECO:0000313" key="2">
    <source>
        <dbReference type="Proteomes" id="UP000004344"/>
    </source>
</evidence>
<evidence type="ECO:0008006" key="3">
    <source>
        <dbReference type="Google" id="ProtNLM"/>
    </source>
</evidence>
<evidence type="ECO:0000313" key="1">
    <source>
        <dbReference type="EMBL" id="EHC15883.1"/>
    </source>
</evidence>
<reference evidence="1 2" key="1">
    <citation type="submission" date="2011-09" db="EMBL/GenBank/DDBJ databases">
        <title>The draft genome of Fischerella sp. JSC-11.</title>
        <authorList>
            <consortium name="US DOE Joint Genome Institute (JGI-PGF)"/>
            <person name="Lucas S."/>
            <person name="Han J."/>
            <person name="Lapidus A."/>
            <person name="Cheng J.-F."/>
            <person name="Goodwin L."/>
            <person name="Pitluck S."/>
            <person name="Peters L."/>
            <person name="Land M.L."/>
            <person name="Hauser L."/>
            <person name="Sarkisova S."/>
            <person name="Bryant D.A."/>
            <person name="Brown I."/>
            <person name="Woyke T.J."/>
        </authorList>
    </citation>
    <scope>NUCLEOTIDE SEQUENCE [LARGE SCALE GENOMIC DNA]</scope>
    <source>
        <strain evidence="1 2">JSC-11</strain>
    </source>
</reference>
<proteinExistence type="predicted"/>
<keyword evidence="2" id="KW-1185">Reference proteome</keyword>
<dbReference type="RefSeq" id="WP_009455745.1">
    <property type="nucleotide sequence ID" value="NZ_AGIZ01000004.1"/>
</dbReference>
<gene>
    <name evidence="1" type="ORF">FJSC11DRAFT_1306</name>
</gene>
<sequence>MRIEPYDKSQLDAINSLSLRTWTPVFDSIQQVMDFGVYHSFYPNDWAVTDRQVLQEVVGAESLKTNLRHKEFPGV</sequence>
<comment type="caution">
    <text evidence="1">The sequence shown here is derived from an EMBL/GenBank/DDBJ whole genome shotgun (WGS) entry which is preliminary data.</text>
</comment>
<organism evidence="1 2">
    <name type="scientific">Fischerella thermalis JSC-11</name>
    <dbReference type="NCBI Taxonomy" id="741277"/>
    <lineage>
        <taxon>Bacteria</taxon>
        <taxon>Bacillati</taxon>
        <taxon>Cyanobacteriota</taxon>
        <taxon>Cyanophyceae</taxon>
        <taxon>Nostocales</taxon>
        <taxon>Hapalosiphonaceae</taxon>
        <taxon>Fischerella</taxon>
    </lineage>
</organism>
<dbReference type="Proteomes" id="UP000004344">
    <property type="component" value="Unassembled WGS sequence"/>
</dbReference>
<accession>G6FR09</accession>
<dbReference type="EMBL" id="AGIZ01000004">
    <property type="protein sequence ID" value="EHC15883.1"/>
    <property type="molecule type" value="Genomic_DNA"/>
</dbReference>
<name>G6FR09_9CYAN</name>
<dbReference type="AlphaFoldDB" id="G6FR09"/>
<protein>
    <recommendedName>
        <fullName evidence="3">GNAT family N-acetyltransferase</fullName>
    </recommendedName>
</protein>